<dbReference type="RefSeq" id="WP_050641859.1">
    <property type="nucleotide sequence ID" value="NZ_CABKUE010000009.1"/>
</dbReference>
<dbReference type="InterPro" id="IPR050490">
    <property type="entry name" value="Bact_solute-bd_prot1"/>
</dbReference>
<organism evidence="2 3">
    <name type="scientific">Faecalicatena contorta</name>
    <dbReference type="NCBI Taxonomy" id="39482"/>
    <lineage>
        <taxon>Bacteria</taxon>
        <taxon>Bacillati</taxon>
        <taxon>Bacillota</taxon>
        <taxon>Clostridia</taxon>
        <taxon>Lachnospirales</taxon>
        <taxon>Lachnospiraceae</taxon>
        <taxon>Faecalicatena</taxon>
    </lineage>
</organism>
<feature type="chain" id="PRO_5039002841" evidence="1">
    <location>
        <begin position="22"/>
        <end position="433"/>
    </location>
</feature>
<accession>A0A173Y6P1</accession>
<dbReference type="OrthoDB" id="1861912at2"/>
<feature type="signal peptide" evidence="1">
    <location>
        <begin position="1"/>
        <end position="21"/>
    </location>
</feature>
<dbReference type="Pfam" id="PF13416">
    <property type="entry name" value="SBP_bac_8"/>
    <property type="match status" value="1"/>
</dbReference>
<keyword evidence="1" id="KW-0732">Signal</keyword>
<evidence type="ECO:0000313" key="2">
    <source>
        <dbReference type="EMBL" id="CUN59821.1"/>
    </source>
</evidence>
<dbReference type="AlphaFoldDB" id="A0A173Y6P1"/>
<name>A0A173Y6P1_9FIRM</name>
<protein>
    <submittedName>
        <fullName evidence="2">Maltose-binding periplasmic proteins/domains</fullName>
    </submittedName>
</protein>
<dbReference type="PROSITE" id="PS51257">
    <property type="entry name" value="PROKAR_LIPOPROTEIN"/>
    <property type="match status" value="1"/>
</dbReference>
<dbReference type="PANTHER" id="PTHR43649:SF12">
    <property type="entry name" value="DIACETYLCHITOBIOSE BINDING PROTEIN DASA"/>
    <property type="match status" value="1"/>
</dbReference>
<dbReference type="SUPFAM" id="SSF53850">
    <property type="entry name" value="Periplasmic binding protein-like II"/>
    <property type="match status" value="1"/>
</dbReference>
<dbReference type="PANTHER" id="PTHR43649">
    <property type="entry name" value="ARABINOSE-BINDING PROTEIN-RELATED"/>
    <property type="match status" value="1"/>
</dbReference>
<dbReference type="STRING" id="39482.ERS852491_00010"/>
<evidence type="ECO:0000313" key="3">
    <source>
        <dbReference type="Proteomes" id="UP000095544"/>
    </source>
</evidence>
<sequence>MKRKVLAGVLAIVLACGMVSGCGKNSDVDKANSGGDSGEKVTVKFFNGNVEMVDWYNEAVDRFNQQSDTIKVEHEFQKEGTAALQTKIAADDIPDITTMSTQQMIDAGKFLDLSDSEWWDRIDPSIKELSKDTKSGKNYYIPSNTMITAAIYNQKIFDELKLTPANTLDEFTDNLRAVKKARPDMDPLYFSGKEAWTIGMLFGCIPEAVERQKIGDLEYGKAALEGDLSVLKYSEKDGALEKYMDWLGTLQEEGLINDNVLTATYDDAMNAIAKGEAAVIFQGLFALGGIIDINPEAVNELRVSAMPAVSADVKPAINQSPDSTYYIMADSPNQEAAKEFLTWLFSVENQVSYTETRNAPSAFEDVSADLGPIVESAVEVSKSAASLGPAKEPAGFGGDASGVMLQEFFAGQYTPEEFAAAYEKAWKTAFDAQ</sequence>
<dbReference type="Proteomes" id="UP000095544">
    <property type="component" value="Unassembled WGS sequence"/>
</dbReference>
<gene>
    <name evidence="2" type="ORF">ERS852491_00010</name>
</gene>
<dbReference type="EMBL" id="CYZU01000001">
    <property type="protein sequence ID" value="CUN59821.1"/>
    <property type="molecule type" value="Genomic_DNA"/>
</dbReference>
<evidence type="ECO:0000256" key="1">
    <source>
        <dbReference type="SAM" id="SignalP"/>
    </source>
</evidence>
<dbReference type="InterPro" id="IPR006059">
    <property type="entry name" value="SBP"/>
</dbReference>
<dbReference type="Gene3D" id="3.40.190.10">
    <property type="entry name" value="Periplasmic binding protein-like II"/>
    <property type="match status" value="2"/>
</dbReference>
<reference evidence="2 3" key="1">
    <citation type="submission" date="2015-09" db="EMBL/GenBank/DDBJ databases">
        <authorList>
            <consortium name="Pathogen Informatics"/>
        </authorList>
    </citation>
    <scope>NUCLEOTIDE SEQUENCE [LARGE SCALE GENOMIC DNA]</scope>
    <source>
        <strain evidence="2 3">2789STDY5834876</strain>
    </source>
</reference>
<proteinExistence type="predicted"/>